<gene>
    <name evidence="2" type="ORF">B0I29_126154</name>
</gene>
<evidence type="ECO:0000313" key="2">
    <source>
        <dbReference type="EMBL" id="RAK26763.1"/>
    </source>
</evidence>
<accession>A0A327Z398</accession>
<evidence type="ECO:0008006" key="4">
    <source>
        <dbReference type="Google" id="ProtNLM"/>
    </source>
</evidence>
<dbReference type="EMBL" id="QLMJ01000026">
    <property type="protein sequence ID" value="RAK26763.1"/>
    <property type="molecule type" value="Genomic_DNA"/>
</dbReference>
<organism evidence="2 3">
    <name type="scientific">Actinoplanes lutulentus</name>
    <dbReference type="NCBI Taxonomy" id="1287878"/>
    <lineage>
        <taxon>Bacteria</taxon>
        <taxon>Bacillati</taxon>
        <taxon>Actinomycetota</taxon>
        <taxon>Actinomycetes</taxon>
        <taxon>Micromonosporales</taxon>
        <taxon>Micromonosporaceae</taxon>
        <taxon>Actinoplanes</taxon>
    </lineage>
</organism>
<keyword evidence="3" id="KW-1185">Reference proteome</keyword>
<evidence type="ECO:0000313" key="3">
    <source>
        <dbReference type="Proteomes" id="UP000249341"/>
    </source>
</evidence>
<feature type="region of interest" description="Disordered" evidence="1">
    <location>
        <begin position="172"/>
        <end position="204"/>
    </location>
</feature>
<feature type="compositionally biased region" description="Low complexity" evidence="1">
    <location>
        <begin position="190"/>
        <end position="204"/>
    </location>
</feature>
<evidence type="ECO:0000256" key="1">
    <source>
        <dbReference type="SAM" id="MobiDB-lite"/>
    </source>
</evidence>
<reference evidence="2 3" key="1">
    <citation type="submission" date="2018-06" db="EMBL/GenBank/DDBJ databases">
        <title>Genomic Encyclopedia of Type Strains, Phase III (KMG-III): the genomes of soil and plant-associated and newly described type strains.</title>
        <authorList>
            <person name="Whitman W."/>
        </authorList>
    </citation>
    <scope>NUCLEOTIDE SEQUENCE [LARGE SCALE GENOMIC DNA]</scope>
    <source>
        <strain evidence="2 3">CGMCC 4.7090</strain>
    </source>
</reference>
<dbReference type="Proteomes" id="UP000249341">
    <property type="component" value="Unassembled WGS sequence"/>
</dbReference>
<protein>
    <recommendedName>
        <fullName evidence="4">Integrin beta 3</fullName>
    </recommendedName>
</protein>
<name>A0A327Z398_9ACTN</name>
<dbReference type="AlphaFoldDB" id="A0A327Z398"/>
<comment type="caution">
    <text evidence="2">The sequence shown here is derived from an EMBL/GenBank/DDBJ whole genome shotgun (WGS) entry which is preliminary data.</text>
</comment>
<proteinExistence type="predicted"/>
<sequence length="204" mass="22195">MRTQRRLRVGVLLTLAAVVLLVLPAFFGIRAISSDPVFASLDKLSVPGWAAQDVEDQASNSRWCFLDCRFRERMAVSEKPFAETAKAYTGALTDAGWTQWKVADCPETAIDKEEGSYTCWRRDELTLDLYVSLPGCAVEQVTLAEGTEDAAPKECDGSTVSIKVQNTVMDQRGKADTNPGLVGVQPDAVLPTDDPLLDPTPEAS</sequence>